<comment type="caution">
    <text evidence="1">The sequence shown here is derived from an EMBL/GenBank/DDBJ whole genome shotgun (WGS) entry which is preliminary data.</text>
</comment>
<organism evidence="1 2">
    <name type="scientific">Lasiodiplodia mahajangana</name>
    <dbReference type="NCBI Taxonomy" id="1108764"/>
    <lineage>
        <taxon>Eukaryota</taxon>
        <taxon>Fungi</taxon>
        <taxon>Dikarya</taxon>
        <taxon>Ascomycota</taxon>
        <taxon>Pezizomycotina</taxon>
        <taxon>Dothideomycetes</taxon>
        <taxon>Dothideomycetes incertae sedis</taxon>
        <taxon>Botryosphaeriales</taxon>
        <taxon>Botryosphaeriaceae</taxon>
        <taxon>Lasiodiplodia</taxon>
    </lineage>
</organism>
<reference evidence="1" key="1">
    <citation type="submission" date="2022-12" db="EMBL/GenBank/DDBJ databases">
        <title>Genome Sequence of Lasiodiplodia mahajangana.</title>
        <authorList>
            <person name="Buettner E."/>
        </authorList>
    </citation>
    <scope>NUCLEOTIDE SEQUENCE</scope>
    <source>
        <strain evidence="1">VT137</strain>
    </source>
</reference>
<gene>
    <name evidence="1" type="ORF">O1611_g7786</name>
</gene>
<dbReference type="EMBL" id="JAPUUL010002148">
    <property type="protein sequence ID" value="KAJ8125852.1"/>
    <property type="molecule type" value="Genomic_DNA"/>
</dbReference>
<dbReference type="Proteomes" id="UP001153332">
    <property type="component" value="Unassembled WGS sequence"/>
</dbReference>
<evidence type="ECO:0000313" key="2">
    <source>
        <dbReference type="Proteomes" id="UP001153332"/>
    </source>
</evidence>
<proteinExistence type="predicted"/>
<name>A0ACC2JEP4_9PEZI</name>
<sequence>MAAVHVLTDLLPSAGFYSTILIASYVFIFVAFQIFLHPLNGYPGPLTAKLSDAYNGFYAIRRELHLRTWRNHLKYGPVVRQGPNKLVFSSITALQGESIGNMPSRQFVTKMLDIYKGDRTTKPKAYIALGPGLTTPTMLTAIDHQVHRSRRQLIGQVVSERFMRSFEPIMVNEVDLFIRRLFLAAQKSYPVNVTEYARHLGLDLAGLLAFGYNLHLQTNKENRFILPMLDAGAFWSSIFLHWPFSRHFRAGLVFVKIFRTVRTKYLRLVETMITSRVKQDKEAYRDLYNIVADSLDSEAGGLRKSELWAEANLFLPAAGDTTKTALSAVFFYLSRYPTCYKKLADEIRSNFTSGSEIKGQPLTGCTYLRACIDEALRLSPPAAGILWRDPLPAAGNQPFVVEGNVIPRGTIVGVNIYSIHHNPEYFPDPFTYHPERWLDGSTSPERKRIMRDAFVPFSLGPRGCAGKAMAYLEVSLVVAKTLWYFDFRTATGGLGMVGASTEEPPNVFMLFDNFTASHDGPYLTFQCRQDACMEISNTDENIR</sequence>
<keyword evidence="2" id="KW-1185">Reference proteome</keyword>
<protein>
    <submittedName>
        <fullName evidence="1">Uncharacterized protein</fullName>
    </submittedName>
</protein>
<accession>A0ACC2JEP4</accession>
<evidence type="ECO:0000313" key="1">
    <source>
        <dbReference type="EMBL" id="KAJ8125852.1"/>
    </source>
</evidence>